<evidence type="ECO:0000313" key="3">
    <source>
        <dbReference type="Proteomes" id="UP000887458"/>
    </source>
</evidence>
<feature type="compositionally biased region" description="Basic residues" evidence="1">
    <location>
        <begin position="1"/>
        <end position="30"/>
    </location>
</feature>
<dbReference type="EMBL" id="NJHN03000008">
    <property type="protein sequence ID" value="KAH9426661.1"/>
    <property type="molecule type" value="Genomic_DNA"/>
</dbReference>
<evidence type="ECO:0000256" key="1">
    <source>
        <dbReference type="SAM" id="MobiDB-lite"/>
    </source>
</evidence>
<gene>
    <name evidence="2" type="ORF">DERP_002760</name>
</gene>
<dbReference type="Proteomes" id="UP000887458">
    <property type="component" value="Unassembled WGS sequence"/>
</dbReference>
<proteinExistence type="predicted"/>
<name>A0ABQ8JVM7_DERPT</name>
<sequence>MYRHSKAHIQRLTSKLKQKKKKKNNRKKNFQKSNYMPSCELNKIEMLNKNIKQKSTTKNT</sequence>
<feature type="region of interest" description="Disordered" evidence="1">
    <location>
        <begin position="1"/>
        <end position="35"/>
    </location>
</feature>
<keyword evidence="3" id="KW-1185">Reference proteome</keyword>
<reference evidence="2 3" key="2">
    <citation type="journal article" date="2022" name="Mol. Biol. Evol.">
        <title>Comparative Genomics Reveals Insights into the Divergent Evolution of Astigmatic Mites and Household Pest Adaptations.</title>
        <authorList>
            <person name="Xiong Q."/>
            <person name="Wan A.T."/>
            <person name="Liu X."/>
            <person name="Fung C.S."/>
            <person name="Xiao X."/>
            <person name="Malainual N."/>
            <person name="Hou J."/>
            <person name="Wang L."/>
            <person name="Wang M."/>
            <person name="Yang K.Y."/>
            <person name="Cui Y."/>
            <person name="Leung E.L."/>
            <person name="Nong W."/>
            <person name="Shin S.K."/>
            <person name="Au S.W."/>
            <person name="Jeong K.Y."/>
            <person name="Chew F.T."/>
            <person name="Hui J.H."/>
            <person name="Leung T.F."/>
            <person name="Tungtrongchitr A."/>
            <person name="Zhong N."/>
            <person name="Liu Z."/>
            <person name="Tsui S.K."/>
        </authorList>
    </citation>
    <scope>NUCLEOTIDE SEQUENCE [LARGE SCALE GENOMIC DNA]</scope>
    <source>
        <strain evidence="2">Derp</strain>
    </source>
</reference>
<comment type="caution">
    <text evidence="2">The sequence shown here is derived from an EMBL/GenBank/DDBJ whole genome shotgun (WGS) entry which is preliminary data.</text>
</comment>
<organism evidence="2 3">
    <name type="scientific">Dermatophagoides pteronyssinus</name>
    <name type="common">European house dust mite</name>
    <dbReference type="NCBI Taxonomy" id="6956"/>
    <lineage>
        <taxon>Eukaryota</taxon>
        <taxon>Metazoa</taxon>
        <taxon>Ecdysozoa</taxon>
        <taxon>Arthropoda</taxon>
        <taxon>Chelicerata</taxon>
        <taxon>Arachnida</taxon>
        <taxon>Acari</taxon>
        <taxon>Acariformes</taxon>
        <taxon>Sarcoptiformes</taxon>
        <taxon>Astigmata</taxon>
        <taxon>Psoroptidia</taxon>
        <taxon>Analgoidea</taxon>
        <taxon>Pyroglyphidae</taxon>
        <taxon>Dermatophagoidinae</taxon>
        <taxon>Dermatophagoides</taxon>
    </lineage>
</organism>
<reference evidence="2 3" key="1">
    <citation type="journal article" date="2018" name="J. Allergy Clin. Immunol.">
        <title>High-quality assembly of Dermatophagoides pteronyssinus genome and transcriptome reveals a wide range of novel allergens.</title>
        <authorList>
            <person name="Liu X.Y."/>
            <person name="Yang K.Y."/>
            <person name="Wang M.Q."/>
            <person name="Kwok J.S."/>
            <person name="Zeng X."/>
            <person name="Yang Z."/>
            <person name="Xiao X.J."/>
            <person name="Lau C.P."/>
            <person name="Li Y."/>
            <person name="Huang Z.M."/>
            <person name="Ba J.G."/>
            <person name="Yim A.K."/>
            <person name="Ouyang C.Y."/>
            <person name="Ngai S.M."/>
            <person name="Chan T.F."/>
            <person name="Leung E.L."/>
            <person name="Liu L."/>
            <person name="Liu Z.G."/>
            <person name="Tsui S.K."/>
        </authorList>
    </citation>
    <scope>NUCLEOTIDE SEQUENCE [LARGE SCALE GENOMIC DNA]</scope>
    <source>
        <strain evidence="2">Derp</strain>
    </source>
</reference>
<evidence type="ECO:0000313" key="2">
    <source>
        <dbReference type="EMBL" id="KAH9426661.1"/>
    </source>
</evidence>
<accession>A0ABQ8JVM7</accession>
<protein>
    <submittedName>
        <fullName evidence="2">Uncharacterized protein</fullName>
    </submittedName>
</protein>